<evidence type="ECO:0000313" key="1">
    <source>
        <dbReference type="EMBL" id="MBC9933646.1"/>
    </source>
</evidence>
<name>A0ABR7TT62_9BACT</name>
<gene>
    <name evidence="1" type="ORF">ICL07_24870</name>
</gene>
<protein>
    <recommendedName>
        <fullName evidence="3">Transposase</fullName>
    </recommendedName>
</protein>
<proteinExistence type="predicted"/>
<accession>A0ABR7TT62</accession>
<evidence type="ECO:0008006" key="3">
    <source>
        <dbReference type="Google" id="ProtNLM"/>
    </source>
</evidence>
<keyword evidence="2" id="KW-1185">Reference proteome</keyword>
<organism evidence="1 2">
    <name type="scientific">Chitinophaga qingshengii</name>
    <dbReference type="NCBI Taxonomy" id="1569794"/>
    <lineage>
        <taxon>Bacteria</taxon>
        <taxon>Pseudomonadati</taxon>
        <taxon>Bacteroidota</taxon>
        <taxon>Chitinophagia</taxon>
        <taxon>Chitinophagales</taxon>
        <taxon>Chitinophagaceae</taxon>
        <taxon>Chitinophaga</taxon>
    </lineage>
</organism>
<reference evidence="1 2" key="1">
    <citation type="submission" date="2020-09" db="EMBL/GenBank/DDBJ databases">
        <title>Genome sequences of type strains of Chitinophaga qingshengii and Chitinophaga varians.</title>
        <authorList>
            <person name="Kittiwongwattana C."/>
        </authorList>
    </citation>
    <scope>NUCLEOTIDE SEQUENCE [LARGE SCALE GENOMIC DNA]</scope>
    <source>
        <strain evidence="1 2">JCM 30026</strain>
    </source>
</reference>
<dbReference type="RefSeq" id="WP_188090777.1">
    <property type="nucleotide sequence ID" value="NZ_JACVFC010000004.1"/>
</dbReference>
<comment type="caution">
    <text evidence="1">The sequence shown here is derived from an EMBL/GenBank/DDBJ whole genome shotgun (WGS) entry which is preliminary data.</text>
</comment>
<sequence>MSKDSPNLLFAIHEKFAGMATLFRERVCQDCNWSTPTFYRKMRAKEGARLNADKNKLSSYLSSAESKRVVEIMDEVYNSFWKDATKIRNKHQL</sequence>
<dbReference type="EMBL" id="JACVFC010000004">
    <property type="protein sequence ID" value="MBC9933646.1"/>
    <property type="molecule type" value="Genomic_DNA"/>
</dbReference>
<evidence type="ECO:0000313" key="2">
    <source>
        <dbReference type="Proteomes" id="UP000659124"/>
    </source>
</evidence>
<dbReference type="Proteomes" id="UP000659124">
    <property type="component" value="Unassembled WGS sequence"/>
</dbReference>